<comment type="caution">
    <text evidence="2">The sequence shown here is derived from an EMBL/GenBank/DDBJ whole genome shotgun (WGS) entry which is preliminary data.</text>
</comment>
<organism evidence="2 3">
    <name type="scientific">Candidatus Caccousia avicola</name>
    <dbReference type="NCBI Taxonomy" id="2840721"/>
    <lineage>
        <taxon>Bacteria</taxon>
        <taxon>Bacillati</taxon>
        <taxon>Bacillota</taxon>
        <taxon>Clostridia</taxon>
        <taxon>Eubacteriales</taxon>
        <taxon>Oscillospiraceae</taxon>
        <taxon>Oscillospiraceae incertae sedis</taxon>
        <taxon>Candidatus Caccousia</taxon>
    </lineage>
</organism>
<evidence type="ECO:0000313" key="2">
    <source>
        <dbReference type="EMBL" id="HIR47559.1"/>
    </source>
</evidence>
<reference evidence="2" key="2">
    <citation type="journal article" date="2021" name="PeerJ">
        <title>Extensive microbial diversity within the chicken gut microbiome revealed by metagenomics and culture.</title>
        <authorList>
            <person name="Gilroy R."/>
            <person name="Ravi A."/>
            <person name="Getino M."/>
            <person name="Pursley I."/>
            <person name="Horton D.L."/>
            <person name="Alikhan N.F."/>
            <person name="Baker D."/>
            <person name="Gharbi K."/>
            <person name="Hall N."/>
            <person name="Watson M."/>
            <person name="Adriaenssens E.M."/>
            <person name="Foster-Nyarko E."/>
            <person name="Jarju S."/>
            <person name="Secka A."/>
            <person name="Antonio M."/>
            <person name="Oren A."/>
            <person name="Chaudhuri R.R."/>
            <person name="La Ragione R."/>
            <person name="Hildebrand F."/>
            <person name="Pallen M.J."/>
        </authorList>
    </citation>
    <scope>NUCLEOTIDE SEQUENCE</scope>
    <source>
        <strain evidence="2">ChiSxjej1B13-7958</strain>
    </source>
</reference>
<dbReference type="EMBL" id="DVGZ01000082">
    <property type="protein sequence ID" value="HIR47559.1"/>
    <property type="molecule type" value="Genomic_DNA"/>
</dbReference>
<proteinExistence type="predicted"/>
<reference evidence="2" key="1">
    <citation type="submission" date="2020-10" db="EMBL/GenBank/DDBJ databases">
        <authorList>
            <person name="Gilroy R."/>
        </authorList>
    </citation>
    <scope>NUCLEOTIDE SEQUENCE</scope>
    <source>
        <strain evidence="2">ChiSxjej1B13-7958</strain>
    </source>
</reference>
<evidence type="ECO:0008006" key="4">
    <source>
        <dbReference type="Google" id="ProtNLM"/>
    </source>
</evidence>
<dbReference type="Proteomes" id="UP000824242">
    <property type="component" value="Unassembled WGS sequence"/>
</dbReference>
<dbReference type="SUPFAM" id="SSF88659">
    <property type="entry name" value="Sigma3 and sigma4 domains of RNA polymerase sigma factors"/>
    <property type="match status" value="1"/>
</dbReference>
<protein>
    <recommendedName>
        <fullName evidence="4">RNA polymerase sigma-70 region 4 domain-containing protein</fullName>
    </recommendedName>
</protein>
<keyword evidence="1" id="KW-0175">Coiled coil</keyword>
<dbReference type="GO" id="GO:0006352">
    <property type="term" value="P:DNA-templated transcription initiation"/>
    <property type="evidence" value="ECO:0007669"/>
    <property type="project" value="InterPro"/>
</dbReference>
<sequence length="152" mass="17989">MAGTGMYEEARRFLREPQEAVRELAIRMEQLRRWRELSDRVTSVLKTVRVQGQPQGNRVESCACEVADLEEEIERTRERIHTLRRKQESVLARVGDARLSELLRLYYQCSFTWAETAEHMGYSERQIMRLHRLALERVQKILQEDSKCHLAS</sequence>
<dbReference type="AlphaFoldDB" id="A0A9D1ANC1"/>
<accession>A0A9D1ANC1</accession>
<dbReference type="InterPro" id="IPR013324">
    <property type="entry name" value="RNA_pol_sigma_r3/r4-like"/>
</dbReference>
<dbReference type="Gene3D" id="1.20.140.160">
    <property type="match status" value="1"/>
</dbReference>
<feature type="coiled-coil region" evidence="1">
    <location>
        <begin position="59"/>
        <end position="86"/>
    </location>
</feature>
<name>A0A9D1ANC1_9FIRM</name>
<evidence type="ECO:0000313" key="3">
    <source>
        <dbReference type="Proteomes" id="UP000824242"/>
    </source>
</evidence>
<dbReference type="GO" id="GO:0003700">
    <property type="term" value="F:DNA-binding transcription factor activity"/>
    <property type="evidence" value="ECO:0007669"/>
    <property type="project" value="InterPro"/>
</dbReference>
<evidence type="ECO:0000256" key="1">
    <source>
        <dbReference type="SAM" id="Coils"/>
    </source>
</evidence>
<gene>
    <name evidence="2" type="ORF">IAB89_07880</name>
</gene>